<accession>A0A0A1Z0F3</accession>
<dbReference type="AlphaFoldDB" id="A0A0A1Z0F3"/>
<dbReference type="RefSeq" id="WP_038848247.1">
    <property type="nucleotide sequence ID" value="NZ_ASGY01000146.1"/>
</dbReference>
<evidence type="ECO:0000313" key="1">
    <source>
        <dbReference type="EMBL" id="KGE66202.1"/>
    </source>
</evidence>
<reference evidence="1 2" key="1">
    <citation type="journal article" date="2013" name="Genome Announc.">
        <title>Draft Genome Sequence of Pseudomonas fluorescens LMG 5329, a White Line-Inducing Principle-Producing Bioindicator for the Mushroom Pathogen Pseudomonas tolaasii.</title>
        <authorList>
            <person name="Ghequire M.G."/>
            <person name="Rokni-Zadeh H."/>
            <person name="Zarrineh P."/>
            <person name="De Mot R."/>
        </authorList>
    </citation>
    <scope>NUCLEOTIDE SEQUENCE [LARGE SCALE GENOMIC DNA]</scope>
    <source>
        <strain evidence="1 2">LMG 5329</strain>
    </source>
</reference>
<proteinExistence type="predicted"/>
<protein>
    <submittedName>
        <fullName evidence="1">Uncharacterized protein</fullName>
    </submittedName>
</protein>
<dbReference type="OrthoDB" id="7028331at2"/>
<dbReference type="Proteomes" id="UP000030060">
    <property type="component" value="Unassembled WGS sequence"/>
</dbReference>
<evidence type="ECO:0000313" key="2">
    <source>
        <dbReference type="Proteomes" id="UP000030060"/>
    </source>
</evidence>
<sequence>MIEEIETLLKHWGEQCRCNGEGGGMGSPMATIMEWGGCAPRGTPGSRIILGAGAGPDSVTQEVAAALSEIGRQDERGERLARLAARRYGDDPTPSWLMQMNQAGFSSTARQTYYDLVHALHLRLLQVLTRRAEARNHIAVRRIGQSQSILKVASKLRRVS</sequence>
<name>A0A0A1Z0F3_PSEFL</name>
<gene>
    <name evidence="1" type="ORF">K814_0120000</name>
</gene>
<organism evidence="1 2">
    <name type="scientific">Pseudomonas fluorescens LMG 5329</name>
    <dbReference type="NCBI Taxonomy" id="1324332"/>
    <lineage>
        <taxon>Bacteria</taxon>
        <taxon>Pseudomonadati</taxon>
        <taxon>Pseudomonadota</taxon>
        <taxon>Gammaproteobacteria</taxon>
        <taxon>Pseudomonadales</taxon>
        <taxon>Pseudomonadaceae</taxon>
        <taxon>Pseudomonas</taxon>
    </lineage>
</organism>
<comment type="caution">
    <text evidence="1">The sequence shown here is derived from an EMBL/GenBank/DDBJ whole genome shotgun (WGS) entry which is preliminary data.</text>
</comment>
<dbReference type="EMBL" id="ASGY01000146">
    <property type="protein sequence ID" value="KGE66202.1"/>
    <property type="molecule type" value="Genomic_DNA"/>
</dbReference>